<dbReference type="InterPro" id="IPR000192">
    <property type="entry name" value="Aminotrans_V_dom"/>
</dbReference>
<dbReference type="SUPFAM" id="SSF53383">
    <property type="entry name" value="PLP-dependent transferases"/>
    <property type="match status" value="1"/>
</dbReference>
<evidence type="ECO:0000313" key="7">
    <source>
        <dbReference type="Proteomes" id="UP001168575"/>
    </source>
</evidence>
<comment type="cofactor">
    <cofactor evidence="1 4">
        <name>pyridoxal 5'-phosphate</name>
        <dbReference type="ChEBI" id="CHEBI:597326"/>
    </cofactor>
</comment>
<evidence type="ECO:0000256" key="2">
    <source>
        <dbReference type="ARBA" id="ARBA00022898"/>
    </source>
</evidence>
<dbReference type="Gene3D" id="3.90.1150.10">
    <property type="entry name" value="Aspartate Aminotransferase, domain 1"/>
    <property type="match status" value="1"/>
</dbReference>
<evidence type="ECO:0000259" key="5">
    <source>
        <dbReference type="Pfam" id="PF00266"/>
    </source>
</evidence>
<protein>
    <submittedName>
        <fullName evidence="6">Aminotransferase class V-fold PLP-dependent enzyme</fullName>
    </submittedName>
</protein>
<evidence type="ECO:0000256" key="4">
    <source>
        <dbReference type="RuleBase" id="RU004504"/>
    </source>
</evidence>
<keyword evidence="2" id="KW-0663">Pyridoxal phosphate</keyword>
<feature type="domain" description="Aminotransferase class V" evidence="5">
    <location>
        <begin position="5"/>
        <end position="371"/>
    </location>
</feature>
<sequence length="385" mass="40510">MDELIYLDNAASTMKKPESVVQAITEALTSFGGPGRGGHPAAIASSMALFKARAAICELLHAPSPERVALTANITESLNIAVEGLIKPGDHVITTAASHNSVLRPLYRKESQGAKLTIVPIDEQGQLNMDDFEAAFTPETKWAVVTHSSNLTGDIYDIKKQAEIAHAHGAKIIIDAAQTAGVVDIDMEDGGYDIVCVTGHKSLYGPQGIGAIAVAEGIEIPSYKVGGSGVHSYDKVHPDYMPESLEAGTANAHGAAGFAAGVNYVLEKTPAAIRKHTNDCIERFEEGVKDVPGIKFYGGKGNPLGRCGISAINLGDADSSEVADILACDYNICTRPGAHCAPLMHEALGTVNQGIVRFGFCSFTTFDEVDAAIKAIHEIAESVAE</sequence>
<dbReference type="PANTHER" id="PTHR43586">
    <property type="entry name" value="CYSTEINE DESULFURASE"/>
    <property type="match status" value="1"/>
</dbReference>
<name>A0AA43RHQ0_9ACTN</name>
<keyword evidence="7" id="KW-1185">Reference proteome</keyword>
<evidence type="ECO:0000256" key="3">
    <source>
        <dbReference type="RuleBase" id="RU004075"/>
    </source>
</evidence>
<dbReference type="Pfam" id="PF00266">
    <property type="entry name" value="Aminotran_5"/>
    <property type="match status" value="1"/>
</dbReference>
<gene>
    <name evidence="6" type="ORF">Q3982_04630</name>
</gene>
<evidence type="ECO:0000256" key="1">
    <source>
        <dbReference type="ARBA" id="ARBA00001933"/>
    </source>
</evidence>
<dbReference type="PANTHER" id="PTHR43586:SF4">
    <property type="entry name" value="ISOPENICILLIN N EPIMERASE"/>
    <property type="match status" value="1"/>
</dbReference>
<evidence type="ECO:0000313" key="6">
    <source>
        <dbReference type="EMBL" id="MDO4841945.1"/>
    </source>
</evidence>
<dbReference type="GO" id="GO:0008483">
    <property type="term" value="F:transaminase activity"/>
    <property type="evidence" value="ECO:0007669"/>
    <property type="project" value="UniProtKB-KW"/>
</dbReference>
<accession>A0AA43RHQ0</accession>
<dbReference type="EMBL" id="JAUMVS010000068">
    <property type="protein sequence ID" value="MDO4841945.1"/>
    <property type="molecule type" value="Genomic_DNA"/>
</dbReference>
<organism evidence="6 7">
    <name type="scientific">Phoenicibacter congonensis</name>
    <dbReference type="NCBI Taxonomy" id="1944646"/>
    <lineage>
        <taxon>Bacteria</taxon>
        <taxon>Bacillati</taxon>
        <taxon>Actinomycetota</taxon>
        <taxon>Coriobacteriia</taxon>
        <taxon>Eggerthellales</taxon>
        <taxon>Eggerthellaceae</taxon>
        <taxon>Phoenicibacter</taxon>
    </lineage>
</organism>
<dbReference type="InterPro" id="IPR015421">
    <property type="entry name" value="PyrdxlP-dep_Trfase_major"/>
</dbReference>
<comment type="similarity">
    <text evidence="3">Belongs to the class-V pyridoxal-phosphate-dependent aminotransferase family.</text>
</comment>
<dbReference type="InterPro" id="IPR015424">
    <property type="entry name" value="PyrdxlP-dep_Trfase"/>
</dbReference>
<keyword evidence="6" id="KW-0032">Aminotransferase</keyword>
<dbReference type="PROSITE" id="PS00595">
    <property type="entry name" value="AA_TRANSFER_CLASS_5"/>
    <property type="match status" value="1"/>
</dbReference>
<proteinExistence type="inferred from homology"/>
<keyword evidence="6" id="KW-0808">Transferase</keyword>
<dbReference type="InterPro" id="IPR020578">
    <property type="entry name" value="Aminotrans_V_PyrdxlP_BS"/>
</dbReference>
<dbReference type="AlphaFoldDB" id="A0AA43RHQ0"/>
<dbReference type="Gene3D" id="3.40.640.10">
    <property type="entry name" value="Type I PLP-dependent aspartate aminotransferase-like (Major domain)"/>
    <property type="match status" value="1"/>
</dbReference>
<comment type="caution">
    <text evidence="6">The sequence shown here is derived from an EMBL/GenBank/DDBJ whole genome shotgun (WGS) entry which is preliminary data.</text>
</comment>
<dbReference type="InterPro" id="IPR015422">
    <property type="entry name" value="PyrdxlP-dep_Trfase_small"/>
</dbReference>
<reference evidence="6" key="1">
    <citation type="submission" date="2023-07" db="EMBL/GenBank/DDBJ databases">
        <title>Between Cages and Wild: Unraveling the Impact of Captivity on Animal Microbiomes and Antimicrobial Resistance.</title>
        <authorList>
            <person name="Schmartz G.P."/>
            <person name="Rehner J."/>
            <person name="Schuff M.J."/>
            <person name="Becker S.L."/>
            <person name="Kravczyk M."/>
            <person name="Gurevich A."/>
            <person name="Francke R."/>
            <person name="Mueller R."/>
            <person name="Keller V."/>
            <person name="Keller A."/>
        </authorList>
    </citation>
    <scope>NUCLEOTIDE SEQUENCE</scope>
    <source>
        <strain evidence="6">S12M_St_49</strain>
    </source>
</reference>
<dbReference type="Proteomes" id="UP001168575">
    <property type="component" value="Unassembled WGS sequence"/>
</dbReference>